<dbReference type="FunFam" id="3.20.20.450:FF:000001">
    <property type="entry name" value="Cyclic di-GMP phosphodiesterase yahA"/>
    <property type="match status" value="1"/>
</dbReference>
<dbReference type="GO" id="GO:0071111">
    <property type="term" value="F:cyclic-guanylate-specific phosphodiesterase activity"/>
    <property type="evidence" value="ECO:0007669"/>
    <property type="project" value="UniProtKB-EC"/>
</dbReference>
<keyword evidence="4" id="KW-0378">Hydrolase</keyword>
<evidence type="ECO:0000313" key="4">
    <source>
        <dbReference type="EMBL" id="OIQ99330.1"/>
    </source>
</evidence>
<dbReference type="EC" id="3.1.4.52" evidence="4"/>
<dbReference type="NCBIfam" id="TIGR00254">
    <property type="entry name" value="GGDEF"/>
    <property type="match status" value="1"/>
</dbReference>
<protein>
    <submittedName>
        <fullName evidence="4">Cyclic di-GMP phosphodiesterase Gmr</fullName>
        <ecNumber evidence="4">3.1.4.52</ecNumber>
    </submittedName>
</protein>
<gene>
    <name evidence="4" type="primary">gmr_100</name>
    <name evidence="4" type="ORF">GALL_185670</name>
</gene>
<evidence type="ECO:0000259" key="3">
    <source>
        <dbReference type="PROSITE" id="PS50887"/>
    </source>
</evidence>
<feature type="domain" description="Response regulatory" evidence="1">
    <location>
        <begin position="6"/>
        <end position="123"/>
    </location>
</feature>
<feature type="domain" description="GGDEF" evidence="3">
    <location>
        <begin position="174"/>
        <end position="307"/>
    </location>
</feature>
<dbReference type="PROSITE" id="PS50883">
    <property type="entry name" value="EAL"/>
    <property type="match status" value="1"/>
</dbReference>
<dbReference type="InterPro" id="IPR001789">
    <property type="entry name" value="Sig_transdc_resp-reg_receiver"/>
</dbReference>
<dbReference type="InterPro" id="IPR029787">
    <property type="entry name" value="Nucleotide_cyclase"/>
</dbReference>
<accession>A0A1J5RUH3</accession>
<dbReference type="Gene3D" id="3.20.20.450">
    <property type="entry name" value="EAL domain"/>
    <property type="match status" value="1"/>
</dbReference>
<dbReference type="SMART" id="SM00267">
    <property type="entry name" value="GGDEF"/>
    <property type="match status" value="1"/>
</dbReference>
<dbReference type="Pfam" id="PF00990">
    <property type="entry name" value="GGDEF"/>
    <property type="match status" value="1"/>
</dbReference>
<evidence type="ECO:0000259" key="2">
    <source>
        <dbReference type="PROSITE" id="PS50883"/>
    </source>
</evidence>
<dbReference type="InterPro" id="IPR001633">
    <property type="entry name" value="EAL_dom"/>
</dbReference>
<dbReference type="SUPFAM" id="SSF55073">
    <property type="entry name" value="Nucleotide cyclase"/>
    <property type="match status" value="1"/>
</dbReference>
<evidence type="ECO:0000259" key="1">
    <source>
        <dbReference type="PROSITE" id="PS50110"/>
    </source>
</evidence>
<dbReference type="InterPro" id="IPR000160">
    <property type="entry name" value="GGDEF_dom"/>
</dbReference>
<dbReference type="Pfam" id="PF00563">
    <property type="entry name" value="EAL"/>
    <property type="match status" value="1"/>
</dbReference>
<dbReference type="FunFam" id="3.30.70.270:FF:000001">
    <property type="entry name" value="Diguanylate cyclase domain protein"/>
    <property type="match status" value="1"/>
</dbReference>
<dbReference type="InterPro" id="IPR035919">
    <property type="entry name" value="EAL_sf"/>
</dbReference>
<sequence>MSLPLQLLLIDDDEVDRQAVSRALRQSPVVCQITQAATATEGLRLAAEQHFDAILLDYRLPDHDGLDVLHILRGGSFEGVAVVMLSRQEDEILAERCLEAGAQDFLLKDEVNGRRLSRAVRQARQRYLIEDALKNSREKLRQLSERDPLTGLSNRRGFEIALEAAVARAPRGDDRLAILLLDLDDFKSINDTLGHDAGDVLLQEIARRLGNTVRDGDHLCRLGGDEFVVLMTNFEHDEQAVLLADRIVLMLQEPIQLGVTEQVITTSIGIATLGTCANNAVDLLKFADVAMYQAKQDGRNQSRFYSSALQEVVQSRAIMKHDLKRALERNEFRVFYQAQISAADGSLGGMEALLRWQHPTLGLLAPAAFLSVAEETGAIVDIGNWVLLEACQQLKEWQQRLPAKCPKLALAVNLSAIQIKQNSLPDTVRNALAKYALEANSLELEITESVLISDTSATVSMLSVIVAQGVTLSLDDFGTGYSSLDHLKLFPISVLKIDRGFVSAVGSQGKSEQLLIAIIAFAKALQLKVVAEGVETKEQAEFCAHHGCDLLQGYYFSRPVPADEFEIAFLAP</sequence>
<dbReference type="SMART" id="SM00448">
    <property type="entry name" value="REC"/>
    <property type="match status" value="1"/>
</dbReference>
<dbReference type="InterPro" id="IPR052155">
    <property type="entry name" value="Biofilm_reg_signaling"/>
</dbReference>
<dbReference type="PROSITE" id="PS50887">
    <property type="entry name" value="GGDEF"/>
    <property type="match status" value="1"/>
</dbReference>
<reference evidence="4" key="1">
    <citation type="submission" date="2016-10" db="EMBL/GenBank/DDBJ databases">
        <title>Sequence of Gallionella enrichment culture.</title>
        <authorList>
            <person name="Poehlein A."/>
            <person name="Muehling M."/>
            <person name="Daniel R."/>
        </authorList>
    </citation>
    <scope>NUCLEOTIDE SEQUENCE</scope>
</reference>
<dbReference type="GO" id="GO:0000160">
    <property type="term" value="P:phosphorelay signal transduction system"/>
    <property type="evidence" value="ECO:0007669"/>
    <property type="project" value="InterPro"/>
</dbReference>
<dbReference type="PANTHER" id="PTHR44757">
    <property type="entry name" value="DIGUANYLATE CYCLASE DGCP"/>
    <property type="match status" value="1"/>
</dbReference>
<comment type="caution">
    <text evidence="4">The sequence shown here is derived from an EMBL/GenBank/DDBJ whole genome shotgun (WGS) entry which is preliminary data.</text>
</comment>
<dbReference type="Gene3D" id="3.40.50.2300">
    <property type="match status" value="1"/>
</dbReference>
<feature type="domain" description="EAL" evidence="2">
    <location>
        <begin position="316"/>
        <end position="572"/>
    </location>
</feature>
<dbReference type="Gene3D" id="3.30.70.270">
    <property type="match status" value="1"/>
</dbReference>
<proteinExistence type="predicted"/>
<dbReference type="InterPro" id="IPR043128">
    <property type="entry name" value="Rev_trsase/Diguanyl_cyclase"/>
</dbReference>
<dbReference type="CDD" id="cd01948">
    <property type="entry name" value="EAL"/>
    <property type="match status" value="1"/>
</dbReference>
<name>A0A1J5RUH3_9ZZZZ</name>
<dbReference type="SUPFAM" id="SSF52172">
    <property type="entry name" value="CheY-like"/>
    <property type="match status" value="1"/>
</dbReference>
<dbReference type="AlphaFoldDB" id="A0A1J5RUH3"/>
<dbReference type="Pfam" id="PF00072">
    <property type="entry name" value="Response_reg"/>
    <property type="match status" value="1"/>
</dbReference>
<dbReference type="EMBL" id="MLJW01000107">
    <property type="protein sequence ID" value="OIQ99330.1"/>
    <property type="molecule type" value="Genomic_DNA"/>
</dbReference>
<dbReference type="InterPro" id="IPR011006">
    <property type="entry name" value="CheY-like_superfamily"/>
</dbReference>
<organism evidence="4">
    <name type="scientific">mine drainage metagenome</name>
    <dbReference type="NCBI Taxonomy" id="410659"/>
    <lineage>
        <taxon>unclassified sequences</taxon>
        <taxon>metagenomes</taxon>
        <taxon>ecological metagenomes</taxon>
    </lineage>
</organism>
<dbReference type="PANTHER" id="PTHR44757:SF2">
    <property type="entry name" value="BIOFILM ARCHITECTURE MAINTENANCE PROTEIN MBAA"/>
    <property type="match status" value="1"/>
</dbReference>
<dbReference type="CDD" id="cd01949">
    <property type="entry name" value="GGDEF"/>
    <property type="match status" value="1"/>
</dbReference>
<dbReference type="PROSITE" id="PS50110">
    <property type="entry name" value="RESPONSE_REGULATORY"/>
    <property type="match status" value="1"/>
</dbReference>
<dbReference type="CDD" id="cd00156">
    <property type="entry name" value="REC"/>
    <property type="match status" value="1"/>
</dbReference>
<dbReference type="SUPFAM" id="SSF141868">
    <property type="entry name" value="EAL domain-like"/>
    <property type="match status" value="1"/>
</dbReference>
<dbReference type="SMART" id="SM00052">
    <property type="entry name" value="EAL"/>
    <property type="match status" value="1"/>
</dbReference>